<dbReference type="InterPro" id="IPR029063">
    <property type="entry name" value="SAM-dependent_MTases_sf"/>
</dbReference>
<dbReference type="CDD" id="cd02440">
    <property type="entry name" value="AdoMet_MTases"/>
    <property type="match status" value="1"/>
</dbReference>
<reference evidence="3" key="2">
    <citation type="submission" date="2015-01" db="EMBL/GenBank/DDBJ databases">
        <title>Evolutionary Origins and Diversification of the Mycorrhizal Mutualists.</title>
        <authorList>
            <consortium name="DOE Joint Genome Institute"/>
            <consortium name="Mycorrhizal Genomics Consortium"/>
            <person name="Kohler A."/>
            <person name="Kuo A."/>
            <person name="Nagy L.G."/>
            <person name="Floudas D."/>
            <person name="Copeland A."/>
            <person name="Barry K.W."/>
            <person name="Cichocki N."/>
            <person name="Veneault-Fourrey C."/>
            <person name="LaButti K."/>
            <person name="Lindquist E.A."/>
            <person name="Lipzen A."/>
            <person name="Lundell T."/>
            <person name="Morin E."/>
            <person name="Murat C."/>
            <person name="Riley R."/>
            <person name="Ohm R."/>
            <person name="Sun H."/>
            <person name="Tunlid A."/>
            <person name="Henrissat B."/>
            <person name="Grigoriev I.V."/>
            <person name="Hibbett D.S."/>
            <person name="Martin F."/>
        </authorList>
    </citation>
    <scope>NUCLEOTIDE SEQUENCE [LARGE SCALE GENOMIC DNA]</scope>
    <source>
        <strain evidence="3">MAFF 305830</strain>
    </source>
</reference>
<organism evidence="2 3">
    <name type="scientific">Serendipita vermifera MAFF 305830</name>
    <dbReference type="NCBI Taxonomy" id="933852"/>
    <lineage>
        <taxon>Eukaryota</taxon>
        <taxon>Fungi</taxon>
        <taxon>Dikarya</taxon>
        <taxon>Basidiomycota</taxon>
        <taxon>Agaricomycotina</taxon>
        <taxon>Agaricomycetes</taxon>
        <taxon>Sebacinales</taxon>
        <taxon>Serendipitaceae</taxon>
        <taxon>Serendipita</taxon>
    </lineage>
</organism>
<dbReference type="STRING" id="933852.A0A0C3AJE0"/>
<feature type="compositionally biased region" description="Polar residues" evidence="1">
    <location>
        <begin position="334"/>
        <end position="359"/>
    </location>
</feature>
<keyword evidence="3" id="KW-1185">Reference proteome</keyword>
<dbReference type="PANTHER" id="PTHR43591">
    <property type="entry name" value="METHYLTRANSFERASE"/>
    <property type="match status" value="1"/>
</dbReference>
<dbReference type="EMBL" id="KN824321">
    <property type="protein sequence ID" value="KIM24710.1"/>
    <property type="molecule type" value="Genomic_DNA"/>
</dbReference>
<dbReference type="GO" id="GO:0008168">
    <property type="term" value="F:methyltransferase activity"/>
    <property type="evidence" value="ECO:0007669"/>
    <property type="project" value="TreeGrafter"/>
</dbReference>
<dbReference type="HOGENOM" id="CLU_010595_5_0_1"/>
<evidence type="ECO:0000313" key="3">
    <source>
        <dbReference type="Proteomes" id="UP000054097"/>
    </source>
</evidence>
<dbReference type="Gene3D" id="3.40.50.150">
    <property type="entry name" value="Vaccinia Virus protein VP39"/>
    <property type="match status" value="1"/>
</dbReference>
<reference evidence="2 3" key="1">
    <citation type="submission" date="2014-04" db="EMBL/GenBank/DDBJ databases">
        <authorList>
            <consortium name="DOE Joint Genome Institute"/>
            <person name="Kuo A."/>
            <person name="Zuccaro A."/>
            <person name="Kohler A."/>
            <person name="Nagy L.G."/>
            <person name="Floudas D."/>
            <person name="Copeland A."/>
            <person name="Barry K.W."/>
            <person name="Cichocki N."/>
            <person name="Veneault-Fourrey C."/>
            <person name="LaButti K."/>
            <person name="Lindquist E.A."/>
            <person name="Lipzen A."/>
            <person name="Lundell T."/>
            <person name="Morin E."/>
            <person name="Murat C."/>
            <person name="Sun H."/>
            <person name="Tunlid A."/>
            <person name="Henrissat B."/>
            <person name="Grigoriev I.V."/>
            <person name="Hibbett D.S."/>
            <person name="Martin F."/>
            <person name="Nordberg H.P."/>
            <person name="Cantor M.N."/>
            <person name="Hua S.X."/>
        </authorList>
    </citation>
    <scope>NUCLEOTIDE SEQUENCE [LARGE SCALE GENOMIC DNA]</scope>
    <source>
        <strain evidence="2 3">MAFF 305830</strain>
    </source>
</reference>
<feature type="region of interest" description="Disordered" evidence="1">
    <location>
        <begin position="332"/>
        <end position="375"/>
    </location>
</feature>
<gene>
    <name evidence="2" type="ORF">M408DRAFT_230733</name>
</gene>
<proteinExistence type="predicted"/>
<dbReference type="OrthoDB" id="2013972at2759"/>
<dbReference type="AlphaFoldDB" id="A0A0C3AJE0"/>
<evidence type="ECO:0008006" key="4">
    <source>
        <dbReference type="Google" id="ProtNLM"/>
    </source>
</evidence>
<evidence type="ECO:0000313" key="2">
    <source>
        <dbReference type="EMBL" id="KIM24710.1"/>
    </source>
</evidence>
<name>A0A0C3AJE0_SERVB</name>
<dbReference type="Proteomes" id="UP000054097">
    <property type="component" value="Unassembled WGS sequence"/>
</dbReference>
<dbReference type="Pfam" id="PF13489">
    <property type="entry name" value="Methyltransf_23"/>
    <property type="match status" value="1"/>
</dbReference>
<protein>
    <recommendedName>
        <fullName evidence="4">Methyltransferase domain-containing protein</fullName>
    </recommendedName>
</protein>
<dbReference type="SUPFAM" id="SSF53335">
    <property type="entry name" value="S-adenosyl-L-methionine-dependent methyltransferases"/>
    <property type="match status" value="1"/>
</dbReference>
<accession>A0A0C3AJE0</accession>
<sequence length="412" mass="46448">MDGEVDKPFYAPLSHKKCTRFFNNQSDLYVMPSDDSEFERLGKQHYALVLGQGGLLPCEDIARSILSSRDGDRKRAILDLGCGSGIWAIEAARQFPDCDVVGLDLAPAPVDPELVPENCRFEIDDINLGLSHYHGYFDVIHVRCIGAGLSDHAKMMRDVEACLTPGGLVVFMDGDQTVYQEDMVTPIAVGQERNEGGDPAKGSWLHRIAREIRWAAVYNGCDIDGLEDCIDQGIWDHDLIDPSTVKVASLSTPIGTWAKARDLDTQQRVLYVGSLIRQDMMRANRSWHPMLRKYGIPQDTLNEWSKRIDEELTSETFRMCMRWRYTWGRRRTDSNASPSVPGTQSASQQPDTTSTTRKSGTYRHSRTGSSPSFRFMEVYHTKEEAAAAMARRRQKVKDLPLPMVTRIRLLSV</sequence>
<evidence type="ECO:0000256" key="1">
    <source>
        <dbReference type="SAM" id="MobiDB-lite"/>
    </source>
</evidence>
<dbReference type="PANTHER" id="PTHR43591:SF24">
    <property type="entry name" value="2-METHOXY-6-POLYPRENYL-1,4-BENZOQUINOL METHYLASE, MITOCHONDRIAL"/>
    <property type="match status" value="1"/>
</dbReference>